<name>A0A2T7NED8_POMCA</name>
<proteinExistence type="predicted"/>
<organism evidence="3 4">
    <name type="scientific">Pomacea canaliculata</name>
    <name type="common">Golden apple snail</name>
    <dbReference type="NCBI Taxonomy" id="400727"/>
    <lineage>
        <taxon>Eukaryota</taxon>
        <taxon>Metazoa</taxon>
        <taxon>Spiralia</taxon>
        <taxon>Lophotrochozoa</taxon>
        <taxon>Mollusca</taxon>
        <taxon>Gastropoda</taxon>
        <taxon>Caenogastropoda</taxon>
        <taxon>Architaenioglossa</taxon>
        <taxon>Ampullarioidea</taxon>
        <taxon>Ampullariidae</taxon>
        <taxon>Pomacea</taxon>
    </lineage>
</organism>
<gene>
    <name evidence="3" type="ORF">C0Q70_20029</name>
</gene>
<reference evidence="3 4" key="1">
    <citation type="submission" date="2018-04" db="EMBL/GenBank/DDBJ databases">
        <title>The genome of golden apple snail Pomacea canaliculata provides insight into stress tolerance and invasive adaptation.</title>
        <authorList>
            <person name="Liu C."/>
            <person name="Liu B."/>
            <person name="Ren Y."/>
            <person name="Zhang Y."/>
            <person name="Wang H."/>
            <person name="Li S."/>
            <person name="Jiang F."/>
            <person name="Yin L."/>
            <person name="Zhang G."/>
            <person name="Qian W."/>
            <person name="Fan W."/>
        </authorList>
    </citation>
    <scope>NUCLEOTIDE SEQUENCE [LARGE SCALE GENOMIC DNA]</scope>
    <source>
        <strain evidence="3">SZHN2017</strain>
        <tissue evidence="3">Muscle</tissue>
    </source>
</reference>
<keyword evidence="4" id="KW-1185">Reference proteome</keyword>
<feature type="signal peptide" evidence="2">
    <location>
        <begin position="1"/>
        <end position="24"/>
    </location>
</feature>
<dbReference type="Pfam" id="PF07801">
    <property type="entry name" value="DUF1647"/>
    <property type="match status" value="1"/>
</dbReference>
<comment type="caution">
    <text evidence="3">The sequence shown here is derived from an EMBL/GenBank/DDBJ whole genome shotgun (WGS) entry which is preliminary data.</text>
</comment>
<dbReference type="PANTHER" id="PTHR31389">
    <property type="entry name" value="LD39211P"/>
    <property type="match status" value="1"/>
</dbReference>
<accession>A0A2T7NED8</accession>
<dbReference type="EMBL" id="PZQS01000013">
    <property type="protein sequence ID" value="PVD19540.1"/>
    <property type="molecule type" value="Genomic_DNA"/>
</dbReference>
<dbReference type="InterPro" id="IPR012444">
    <property type="entry name" value="DUF1647"/>
</dbReference>
<feature type="transmembrane region" description="Helical" evidence="1">
    <location>
        <begin position="111"/>
        <end position="133"/>
    </location>
</feature>
<protein>
    <submittedName>
        <fullName evidence="3">Uncharacterized protein</fullName>
    </submittedName>
</protein>
<evidence type="ECO:0000313" key="4">
    <source>
        <dbReference type="Proteomes" id="UP000245119"/>
    </source>
</evidence>
<dbReference type="AlphaFoldDB" id="A0A2T7NED8"/>
<keyword evidence="2" id="KW-0732">Signal</keyword>
<feature type="chain" id="PRO_5015612288" evidence="2">
    <location>
        <begin position="25"/>
        <end position="523"/>
    </location>
</feature>
<evidence type="ECO:0000256" key="1">
    <source>
        <dbReference type="SAM" id="Phobius"/>
    </source>
</evidence>
<dbReference type="Proteomes" id="UP000245119">
    <property type="component" value="Linkage Group LG13"/>
</dbReference>
<dbReference type="OrthoDB" id="5954868at2759"/>
<keyword evidence="1" id="KW-0812">Transmembrane</keyword>
<dbReference type="STRING" id="400727.A0A2T7NED8"/>
<sequence length="523" mass="59829">MNLLFFVNLLFLSYLEDIVPTSYGEGWKRRKALGVVLRFSGGSRAPGIDFSAIPPQSLPHVKLSALIRMHTSSIHPGVSQPTAVKARMVCTHGNCCYCQYIAANMRFAGLYFVRIPLVVCVAVVVLLTVMVVYHPEMHRILNWSPRVPDEDHSLAGKRQLEATVGEPLCGDNFERCTEDNCKQDYTEREIAVLAQVLEMRLRDATVKREIIPNITCEVETNVRNPCVHTNCSDSIPESAEDRVRQLLLPQLRLSLHTQDVLRSMAEDVLETKYIFVTAASSDHYGESQALIYNLRHFVFNKLNPTDHAFYYFDIGLSPSERSKVEKNCNCTVKSFPFSSFPPHIKTLKCYGWKPIIIKAMVVKAEVLVYMDTSVRFRNMDFELFFDRVRRRGGQFLHNMDSIPNHTLRTMFHFYGEEECTFTQFPEILAGFSAVHNEPFMNQVVLEPWVACALDRLCMCPVEPVKVLYCPHEKRKWGQCHRFDLSSLTLQMAKLLGEKFAYVVINSTTEPLIERGSSMKLFDD</sequence>
<dbReference type="PANTHER" id="PTHR31389:SF4">
    <property type="entry name" value="LD39211P"/>
    <property type="match status" value="1"/>
</dbReference>
<keyword evidence="1" id="KW-1133">Transmembrane helix</keyword>
<evidence type="ECO:0000313" key="3">
    <source>
        <dbReference type="EMBL" id="PVD19540.1"/>
    </source>
</evidence>
<evidence type="ECO:0000256" key="2">
    <source>
        <dbReference type="SAM" id="SignalP"/>
    </source>
</evidence>
<keyword evidence="1" id="KW-0472">Membrane</keyword>